<accession>B9SF58</accession>
<proteinExistence type="predicted"/>
<evidence type="ECO:0000313" key="2">
    <source>
        <dbReference type="EMBL" id="EEF37752.1"/>
    </source>
</evidence>
<dbReference type="EMBL" id="EQ973942">
    <property type="protein sequence ID" value="EEF37752.1"/>
    <property type="molecule type" value="Genomic_DNA"/>
</dbReference>
<dbReference type="AlphaFoldDB" id="B9SF58"/>
<protein>
    <recommendedName>
        <fullName evidence="1">Reverse transcriptase zinc-binding domain-containing protein</fullName>
    </recommendedName>
</protein>
<name>B9SF58_RICCO</name>
<dbReference type="Proteomes" id="UP000008311">
    <property type="component" value="Unassembled WGS sequence"/>
</dbReference>
<dbReference type="InParanoid" id="B9SF58"/>
<organism evidence="2 3">
    <name type="scientific">Ricinus communis</name>
    <name type="common">Castor bean</name>
    <dbReference type="NCBI Taxonomy" id="3988"/>
    <lineage>
        <taxon>Eukaryota</taxon>
        <taxon>Viridiplantae</taxon>
        <taxon>Streptophyta</taxon>
        <taxon>Embryophyta</taxon>
        <taxon>Tracheophyta</taxon>
        <taxon>Spermatophyta</taxon>
        <taxon>Magnoliopsida</taxon>
        <taxon>eudicotyledons</taxon>
        <taxon>Gunneridae</taxon>
        <taxon>Pentapetalae</taxon>
        <taxon>rosids</taxon>
        <taxon>fabids</taxon>
        <taxon>Malpighiales</taxon>
        <taxon>Euphorbiaceae</taxon>
        <taxon>Acalyphoideae</taxon>
        <taxon>Acalypheae</taxon>
        <taxon>Ricinus</taxon>
    </lineage>
</organism>
<reference evidence="3" key="1">
    <citation type="journal article" date="2010" name="Nat. Biotechnol.">
        <title>Draft genome sequence of the oilseed species Ricinus communis.</title>
        <authorList>
            <person name="Chan A.P."/>
            <person name="Crabtree J."/>
            <person name="Zhao Q."/>
            <person name="Lorenzi H."/>
            <person name="Orvis J."/>
            <person name="Puiu D."/>
            <person name="Melake-Berhan A."/>
            <person name="Jones K.M."/>
            <person name="Redman J."/>
            <person name="Chen G."/>
            <person name="Cahoon E.B."/>
            <person name="Gedil M."/>
            <person name="Stanke M."/>
            <person name="Haas B.J."/>
            <person name="Wortman J.R."/>
            <person name="Fraser-Liggett C.M."/>
            <person name="Ravel J."/>
            <person name="Rabinowicz P.D."/>
        </authorList>
    </citation>
    <scope>NUCLEOTIDE SEQUENCE [LARGE SCALE GENOMIC DNA]</scope>
    <source>
        <strain evidence="3">cv. Hale</strain>
    </source>
</reference>
<dbReference type="InterPro" id="IPR026960">
    <property type="entry name" value="RVT-Znf"/>
</dbReference>
<evidence type="ECO:0000313" key="3">
    <source>
        <dbReference type="Proteomes" id="UP000008311"/>
    </source>
</evidence>
<keyword evidence="3" id="KW-1185">Reference proteome</keyword>
<feature type="domain" description="Reverse transcriptase zinc-binding" evidence="1">
    <location>
        <begin position="65"/>
        <end position="108"/>
    </location>
</feature>
<sequence>MEVMFIYRRTNGFLGLLDLNLIPKDPRWQCDCKQPPDCLRPWLLSEFLSQAETKNRCSGSTSTSKACNDWIPTYNNLQAHKVHVDNTCPMCHGHSESILHALWECSKLKKDFFFDMAIKQSRTTTEELAIIVWRM</sequence>
<gene>
    <name evidence="2" type="ORF">RCOM_1275990</name>
</gene>
<dbReference type="Pfam" id="PF13966">
    <property type="entry name" value="zf-RVT"/>
    <property type="match status" value="1"/>
</dbReference>
<evidence type="ECO:0000259" key="1">
    <source>
        <dbReference type="Pfam" id="PF13966"/>
    </source>
</evidence>